<keyword evidence="4" id="KW-0443">Lipid metabolism</keyword>
<feature type="domain" description="AMP-dependent synthetase/ligase" evidence="6">
    <location>
        <begin position="23"/>
        <end position="440"/>
    </location>
</feature>
<evidence type="ECO:0000313" key="7">
    <source>
        <dbReference type="EMBL" id="NIJ12039.1"/>
    </source>
</evidence>
<keyword evidence="2 7" id="KW-0436">Ligase</keyword>
<dbReference type="PANTHER" id="PTHR43272:SF32">
    <property type="entry name" value="AMP-DEPENDENT SYNTHETASE_LIGASE DOMAIN-CONTAINING PROTEIN"/>
    <property type="match status" value="1"/>
</dbReference>
<proteinExistence type="inferred from homology"/>
<reference evidence="7 8" key="1">
    <citation type="submission" date="2020-03" db="EMBL/GenBank/DDBJ databases">
        <title>Sequencing the genomes of 1000 actinobacteria strains.</title>
        <authorList>
            <person name="Klenk H.-P."/>
        </authorList>
    </citation>
    <scope>NUCLEOTIDE SEQUENCE [LARGE SCALE GENOMIC DNA]</scope>
    <source>
        <strain evidence="7 8">DSM 45685</strain>
    </source>
</reference>
<accession>A0A7X5ZQN7</accession>
<dbReference type="RefSeq" id="WP_167170204.1">
    <property type="nucleotide sequence ID" value="NZ_JAAOYM010000001.1"/>
</dbReference>
<name>A0A7X5ZQN7_9PSEU</name>
<sequence length="617" mass="66080">MVDQVTASDVWREVSEWTIPTLLRRNAEEYGELPALTSGVGEDAETLSWRELHDRVAAAAHGLSSAGLHRGDRMLIDCSSRPQHWVVDFAAVHLGAIPCTTYATLSTEQVRHAATHSAATVVVLEGASQLRRWRPVLDSLSALRAVVMLDDSAIPEGDARFISYADLLAAGAQLHGRDPDAVRDWAETVDQDDPVAMIYTSGTTGDPKGVVLSHNNVLYQCAAQELIQPAPANPRLVAYLPLAHIAERVLGMYLPTFSAAHVTVCQDPAALPATLQAVRPHGFFGVPRVWEKLSAGVQAVLAALAEEQRAGIDAARQAAAKAYAIRADGGELPAELADKLRQADQAALRPLREKLGLGEAVRLGSGAAPIPASVLEFFGSLGMTIMEVWGLSETTGAATTNFPDRYRAGTVGLPTPGMAVKLAEDGEVLVKGPLVFLGYLQADGRVEPDVDSGGWLATGDIGTLDGDGFLTITDRKKELIITSSGKNIAPSKAEGLLRTHPLIGYAAVIGDNRPYLTALLTLDEEVAPAWAKAAGIEATDVSELAKHPRVLAEIETAVRTANEQLSRPEQVKKFRVLQRPWTPESGELTPTMKLKRRVIGQVYAGEISELYTEEAAK</sequence>
<organism evidence="7 8">
    <name type="scientific">Saccharomonospora amisosensis</name>
    <dbReference type="NCBI Taxonomy" id="1128677"/>
    <lineage>
        <taxon>Bacteria</taxon>
        <taxon>Bacillati</taxon>
        <taxon>Actinomycetota</taxon>
        <taxon>Actinomycetes</taxon>
        <taxon>Pseudonocardiales</taxon>
        <taxon>Pseudonocardiaceae</taxon>
        <taxon>Saccharomonospora</taxon>
    </lineage>
</organism>
<comment type="caution">
    <text evidence="7">The sequence shown here is derived from an EMBL/GenBank/DDBJ whole genome shotgun (WGS) entry which is preliminary data.</text>
</comment>
<comment type="similarity">
    <text evidence="1">Belongs to the ATP-dependent AMP-binding enzyme family.</text>
</comment>
<evidence type="ECO:0000256" key="3">
    <source>
        <dbReference type="ARBA" id="ARBA00022832"/>
    </source>
</evidence>
<dbReference type="CDD" id="cd05907">
    <property type="entry name" value="VL_LC_FACS_like"/>
    <property type="match status" value="1"/>
</dbReference>
<dbReference type="Gene3D" id="3.40.50.12780">
    <property type="entry name" value="N-terminal domain of ligase-like"/>
    <property type="match status" value="1"/>
</dbReference>
<dbReference type="PROSITE" id="PS00455">
    <property type="entry name" value="AMP_BINDING"/>
    <property type="match status" value="1"/>
</dbReference>
<dbReference type="GO" id="GO:0004467">
    <property type="term" value="F:long-chain fatty acid-CoA ligase activity"/>
    <property type="evidence" value="ECO:0007669"/>
    <property type="project" value="TreeGrafter"/>
</dbReference>
<keyword evidence="8" id="KW-1185">Reference proteome</keyword>
<keyword evidence="3" id="KW-0276">Fatty acid metabolism</keyword>
<evidence type="ECO:0000313" key="8">
    <source>
        <dbReference type="Proteomes" id="UP000545493"/>
    </source>
</evidence>
<dbReference type="PANTHER" id="PTHR43272">
    <property type="entry name" value="LONG-CHAIN-FATTY-ACID--COA LIGASE"/>
    <property type="match status" value="1"/>
</dbReference>
<evidence type="ECO:0000259" key="6">
    <source>
        <dbReference type="Pfam" id="PF00501"/>
    </source>
</evidence>
<dbReference type="SUPFAM" id="SSF56801">
    <property type="entry name" value="Acetyl-CoA synthetase-like"/>
    <property type="match status" value="1"/>
</dbReference>
<evidence type="ECO:0000256" key="2">
    <source>
        <dbReference type="ARBA" id="ARBA00022598"/>
    </source>
</evidence>
<protein>
    <recommendedName>
        <fullName evidence="5">Acyl-CoA synthetase</fullName>
    </recommendedName>
</protein>
<evidence type="ECO:0000256" key="5">
    <source>
        <dbReference type="ARBA" id="ARBA00032875"/>
    </source>
</evidence>
<dbReference type="AlphaFoldDB" id="A0A7X5ZQN7"/>
<dbReference type="InterPro" id="IPR020845">
    <property type="entry name" value="AMP-binding_CS"/>
</dbReference>
<gene>
    <name evidence="7" type="ORF">FHU38_002383</name>
</gene>
<dbReference type="Proteomes" id="UP000545493">
    <property type="component" value="Unassembled WGS sequence"/>
</dbReference>
<evidence type="ECO:0000256" key="4">
    <source>
        <dbReference type="ARBA" id="ARBA00023098"/>
    </source>
</evidence>
<dbReference type="Pfam" id="PF23562">
    <property type="entry name" value="AMP-binding_C_3"/>
    <property type="match status" value="1"/>
</dbReference>
<dbReference type="InterPro" id="IPR000873">
    <property type="entry name" value="AMP-dep_synth/lig_dom"/>
</dbReference>
<dbReference type="EMBL" id="JAAOYM010000001">
    <property type="protein sequence ID" value="NIJ12039.1"/>
    <property type="molecule type" value="Genomic_DNA"/>
</dbReference>
<evidence type="ECO:0000256" key="1">
    <source>
        <dbReference type="ARBA" id="ARBA00006432"/>
    </source>
</evidence>
<dbReference type="InterPro" id="IPR042099">
    <property type="entry name" value="ANL_N_sf"/>
</dbReference>
<dbReference type="Pfam" id="PF00501">
    <property type="entry name" value="AMP-binding"/>
    <property type="match status" value="1"/>
</dbReference>
<dbReference type="GO" id="GO:0016020">
    <property type="term" value="C:membrane"/>
    <property type="evidence" value="ECO:0007669"/>
    <property type="project" value="TreeGrafter"/>
</dbReference>